<dbReference type="InterPro" id="IPR036680">
    <property type="entry name" value="SPOR-like_sf"/>
</dbReference>
<keyword evidence="3" id="KW-1185">Reference proteome</keyword>
<dbReference type="Proteomes" id="UP000250079">
    <property type="component" value="Chromosome"/>
</dbReference>
<dbReference type="InterPro" id="IPR007730">
    <property type="entry name" value="SPOR-like_dom"/>
</dbReference>
<evidence type="ECO:0000313" key="3">
    <source>
        <dbReference type="Proteomes" id="UP000250079"/>
    </source>
</evidence>
<proteinExistence type="predicted"/>
<reference evidence="2 3" key="1">
    <citation type="submission" date="2016-12" db="EMBL/GenBank/DDBJ databases">
        <authorList>
            <person name="Song W.-J."/>
            <person name="Kurnit D.M."/>
        </authorList>
    </citation>
    <scope>NUCLEOTIDE SEQUENCE [LARGE SCALE GENOMIC DNA]</scope>
    <source>
        <strain evidence="2 3">IMCC3135</strain>
    </source>
</reference>
<feature type="domain" description="SPOR" evidence="1">
    <location>
        <begin position="907"/>
        <end position="987"/>
    </location>
</feature>
<gene>
    <name evidence="2" type="ORF">IMCC3135_29420</name>
</gene>
<dbReference type="GO" id="GO:0042834">
    <property type="term" value="F:peptidoglycan binding"/>
    <property type="evidence" value="ECO:0007669"/>
    <property type="project" value="InterPro"/>
</dbReference>
<dbReference type="EMBL" id="CP018632">
    <property type="protein sequence ID" value="ASJ75934.1"/>
    <property type="molecule type" value="Genomic_DNA"/>
</dbReference>
<dbReference type="RefSeq" id="WP_169727541.1">
    <property type="nucleotide sequence ID" value="NZ_CP018632.1"/>
</dbReference>
<organism evidence="2 3">
    <name type="scientific">Granulosicoccus antarcticus IMCC3135</name>
    <dbReference type="NCBI Taxonomy" id="1192854"/>
    <lineage>
        <taxon>Bacteria</taxon>
        <taxon>Pseudomonadati</taxon>
        <taxon>Pseudomonadota</taxon>
        <taxon>Gammaproteobacteria</taxon>
        <taxon>Chromatiales</taxon>
        <taxon>Granulosicoccaceae</taxon>
        <taxon>Granulosicoccus</taxon>
    </lineage>
</organism>
<dbReference type="Pfam" id="PF05036">
    <property type="entry name" value="SPOR"/>
    <property type="match status" value="1"/>
</dbReference>
<dbReference type="AlphaFoldDB" id="A0A2Z2P7W6"/>
<protein>
    <recommendedName>
        <fullName evidence="1">SPOR domain-containing protein</fullName>
    </recommendedName>
</protein>
<dbReference type="KEGG" id="gai:IMCC3135_29420"/>
<name>A0A2Z2P7W6_9GAMM</name>
<sequence length="987" mass="108189">MLTDGAYIRGWRLVLAFLCITFGTQAFTAPAQLQLENELLLELRLDGERLDLDVLGYQRGEEFLVSLNELANGLGFLIAVDAEQGLAEGWYISEDRFFSLDLQNAVVVSDGQQWPISEGEAVMFEGELYVETKALEKWFPLRLSAVIRELYLNIEADELLPIQKRTQRRKHPIGGTSSNREAQFPLQETPYRLLGPHTTKLRLGFSSVRQTPDSRADYGSNYALLSRGDLGWMTSTISLSGQSEESLTGARLKLERTAFDGPLGLNHVEVGDVSAGGGRGLLLRGGGGRNEQSGRFDLEVITLEGSQLPDWDVELYQNGQLITIQTTGQDGRYVFEDLPLQFGENRFELKFFGPFGETESREEVYFLGLGMLAPGGISYEMSAVESGRTVFGLNDGEGESGNGLFSGGFNFGLSRNLTVGAGVTSREVAGERLESSNARLGISTSRFYGNVNYVNTPGAQSSVSTSLSTRLGITSLNLGYTQYFDEPELASSPQKWQTSIGITSSVFDFPVKFKAETREQENSTAYNAVIGTTTTLAGMGQFSSSLWYSSADERLNGITTRTSLTGGQSNFRTVIKPWSFRLSTSYDFEPETELIDLSATGSLSIDRNLSLDLDIRHDPRIDTTYYAAGINWVLDHVVINARVGYDSDERWVGLINLSTTLAPQPGTLMPRFDSLASVGAGAVEVRVFEDENGAVGQPYAGVDIKGVQAWRRATTDERGLAYLSRMPAHRQVDIQLEEATLADTELRSRNPGVSVIPRPGSYAVVDFPIIRTVELEGHVVTADGDEEMPVSRALVSLKTLDGAVVAQRRSAFDGFFLFDGIEPGDYQLSLEDALDGRVLDRPDNLTVLSSNGVIRGLDFTLRAIEEKAVTLGTFAQKEESQPQPIIAPVVPVLASAEPEVEAVPESPVEEGSWFVQLGAYGTRDLAQAFWNRVSQGAQAFEGKTPRFEQYQNMTRLLVGPGQGRDAANQLCQQLQADSLECLVRSMD</sequence>
<evidence type="ECO:0000259" key="1">
    <source>
        <dbReference type="PROSITE" id="PS51724"/>
    </source>
</evidence>
<evidence type="ECO:0000313" key="2">
    <source>
        <dbReference type="EMBL" id="ASJ75934.1"/>
    </source>
</evidence>
<dbReference type="PROSITE" id="PS51724">
    <property type="entry name" value="SPOR"/>
    <property type="match status" value="1"/>
</dbReference>
<dbReference type="Gene3D" id="3.30.70.1070">
    <property type="entry name" value="Sporulation related repeat"/>
    <property type="match status" value="1"/>
</dbReference>
<dbReference type="SUPFAM" id="SSF49478">
    <property type="entry name" value="Cna protein B-type domain"/>
    <property type="match status" value="1"/>
</dbReference>
<accession>A0A2Z2P7W6</accession>
<dbReference type="SUPFAM" id="SSF110997">
    <property type="entry name" value="Sporulation related repeat"/>
    <property type="match status" value="1"/>
</dbReference>